<feature type="region of interest" description="Disordered" evidence="1">
    <location>
        <begin position="369"/>
        <end position="391"/>
    </location>
</feature>
<feature type="compositionally biased region" description="Basic and acidic residues" evidence="1">
    <location>
        <begin position="79"/>
        <end position="89"/>
    </location>
</feature>
<dbReference type="EMBL" id="KZ107855">
    <property type="protein sequence ID" value="OSS45138.1"/>
    <property type="molecule type" value="Genomic_DNA"/>
</dbReference>
<evidence type="ECO:0000256" key="1">
    <source>
        <dbReference type="SAM" id="MobiDB-lite"/>
    </source>
</evidence>
<accession>A0A1Y2LQF9</accession>
<name>A0A1Y2LQF9_EPING</name>
<feature type="compositionally biased region" description="Polar residues" evidence="1">
    <location>
        <begin position="252"/>
        <end position="266"/>
    </location>
</feature>
<organism evidence="2 3">
    <name type="scientific">Epicoccum nigrum</name>
    <name type="common">Soil fungus</name>
    <name type="synonym">Epicoccum purpurascens</name>
    <dbReference type="NCBI Taxonomy" id="105696"/>
    <lineage>
        <taxon>Eukaryota</taxon>
        <taxon>Fungi</taxon>
        <taxon>Dikarya</taxon>
        <taxon>Ascomycota</taxon>
        <taxon>Pezizomycotina</taxon>
        <taxon>Dothideomycetes</taxon>
        <taxon>Pleosporomycetidae</taxon>
        <taxon>Pleosporales</taxon>
        <taxon>Pleosporineae</taxon>
        <taxon>Didymellaceae</taxon>
        <taxon>Epicoccum</taxon>
    </lineage>
</organism>
<evidence type="ECO:0000313" key="3">
    <source>
        <dbReference type="Proteomes" id="UP000193240"/>
    </source>
</evidence>
<dbReference type="AlphaFoldDB" id="A0A1Y2LQF9"/>
<feature type="compositionally biased region" description="Basic and acidic residues" evidence="1">
    <location>
        <begin position="144"/>
        <end position="153"/>
    </location>
</feature>
<dbReference type="InParanoid" id="A0A1Y2LQF9"/>
<feature type="compositionally biased region" description="Polar residues" evidence="1">
    <location>
        <begin position="94"/>
        <end position="125"/>
    </location>
</feature>
<feature type="compositionally biased region" description="Polar residues" evidence="1">
    <location>
        <begin position="473"/>
        <end position="484"/>
    </location>
</feature>
<feature type="compositionally biased region" description="Low complexity" evidence="1">
    <location>
        <begin position="485"/>
        <end position="495"/>
    </location>
</feature>
<evidence type="ECO:0000313" key="2">
    <source>
        <dbReference type="EMBL" id="OSS45138.1"/>
    </source>
</evidence>
<keyword evidence="3" id="KW-1185">Reference proteome</keyword>
<gene>
    <name evidence="2" type="ORF">B5807_09319</name>
</gene>
<dbReference type="OMA" id="DAKYHPM"/>
<feature type="region of interest" description="Disordered" evidence="1">
    <location>
        <begin position="472"/>
        <end position="506"/>
    </location>
</feature>
<feature type="region of interest" description="Disordered" evidence="1">
    <location>
        <begin position="1"/>
        <end position="281"/>
    </location>
</feature>
<feature type="compositionally biased region" description="Basic and acidic residues" evidence="1">
    <location>
        <begin position="238"/>
        <end position="248"/>
    </location>
</feature>
<dbReference type="Proteomes" id="UP000193240">
    <property type="component" value="Unassembled WGS sequence"/>
</dbReference>
<proteinExistence type="predicted"/>
<sequence length="506" mass="55062">MATSSPSAADEATPNDIITSSSHEPEKDEDIGLGSMPPSPEIGMGINDVIDVSDIDLDNTGVEDGASEDFARQSSTSVEQHDEDGRNEDCTCEPDQTQPAHHSLPQSAQRADSEPTDTQLMTPASTGPLARRSARAKSTLIYDQKYHPMDDFIRPSQAAKRRSLHGESPLVDDRFESCASEDSTSDAESMNSGQESDDDDSQPQARGHKRKRSLLPEPARRSSRRRTTPKVSYNMRIHPQDSDLRRIGACDGSNSSPASNKTTGYRSSKVGETDGPSAGLKELHRPMLANGTDESSYAELSKPSQELTKQQVPVMVAAAGSTTKLTDTYPNLSPNLAYLTSNRDSWPKVQGLPFCIYTERMEDQLDAEAAAASPLSNEGDGKENNETDSELVLTPDPLNDISIIPASQYQLSSALRTVDNYHSMVRNDPYAQPVFEAFPYGSGWGDGIHDANNDDTHDRSLSDYMRILASGENLPQSDSQDTRFSSSDVPASSSSVQNLEGIELRR</sequence>
<feature type="compositionally biased region" description="Polar residues" evidence="1">
    <location>
        <begin position="180"/>
        <end position="194"/>
    </location>
</feature>
<reference evidence="2 3" key="1">
    <citation type="journal article" date="2017" name="Genome Announc.">
        <title>Genome sequence of the saprophytic ascomycete Epicoccum nigrum ICMP 19927 strain isolated from New Zealand.</title>
        <authorList>
            <person name="Fokin M."/>
            <person name="Fleetwood D."/>
            <person name="Weir B.S."/>
            <person name="Villas-Boas S.G."/>
        </authorList>
    </citation>
    <scope>NUCLEOTIDE SEQUENCE [LARGE SCALE GENOMIC DNA]</scope>
    <source>
        <strain evidence="2 3">ICMP 19927</strain>
    </source>
</reference>
<protein>
    <submittedName>
        <fullName evidence="2">Uncharacterized protein</fullName>
    </submittedName>
</protein>